<dbReference type="EMBL" id="MU839016">
    <property type="protein sequence ID" value="KAK1765287.1"/>
    <property type="molecule type" value="Genomic_DNA"/>
</dbReference>
<dbReference type="GeneID" id="85314915"/>
<protein>
    <recommendedName>
        <fullName evidence="10">FAD/NAD(P)-binding domain-containing protein</fullName>
    </recommendedName>
</protein>
<dbReference type="InterPro" id="IPR050775">
    <property type="entry name" value="FAD-binding_Monooxygenases"/>
</dbReference>
<evidence type="ECO:0000256" key="7">
    <source>
        <dbReference type="ARBA" id="ARBA00023033"/>
    </source>
</evidence>
<keyword evidence="7" id="KW-0503">Monooxygenase</keyword>
<accession>A0AAJ0BWL1</accession>
<dbReference type="Gene3D" id="3.50.50.60">
    <property type="entry name" value="FAD/NAD(P)-binding domain"/>
    <property type="match status" value="2"/>
</dbReference>
<evidence type="ECO:0000313" key="9">
    <source>
        <dbReference type="Proteomes" id="UP001244011"/>
    </source>
</evidence>
<gene>
    <name evidence="8" type="ORF">QBC33DRAFT_593410</name>
</gene>
<evidence type="ECO:0000256" key="5">
    <source>
        <dbReference type="ARBA" id="ARBA00022857"/>
    </source>
</evidence>
<sequence>MRVDIGHGQEGQALPAAPVTANGHATDFDVVVIGGGFSGCYLLYKLRKRGFKVLLIESAAGLGGVWRWNCYPGARVDTHVPLYEYSIPEVWKTWNWTEKFPAAGELVRYFEHVDKVLDLSKDTIYNTKVVGATFSDADCRWSIETEGNDIPYRATWFIPSVGFAAKRYFPKWPGLDTFKGEIHHSSFWPGENGVDFRGKRVGVVGTGSTGLQMVSAMAADAGELTVFQRTPIVALPLHQVKLTEEVQRSAKDDYPAIYQSRLESKGGYDFNAHDIGTFDHTPEEREAFLEDKWSRGGFLLWVGSYRDVLTDLKANRETYDFWARKVRAMITDPEKRDIVAPLEPRHPFGTKRPGLFINYYDAVNQPNVNVADLAKSPVERVTEEGVVTADGKLHKLDILALATGFDAITGGLKDIDIRNGAGQSLSDKWASGTWTHLGIMTSGFPNMFFTYGPQGPTAFSNGPTCVEIQGDWIVDTIVRHREQGIRRMEPTAEAEGGWRKLVNDLTNQTLYPLANSYYMGANVEGKPREALNFPGGIPEYRRLLAESMKNGFSGFALA</sequence>
<comment type="caution">
    <text evidence="8">The sequence shown here is derived from an EMBL/GenBank/DDBJ whole genome shotgun (WGS) entry which is preliminary data.</text>
</comment>
<dbReference type="AlphaFoldDB" id="A0AAJ0BWL1"/>
<evidence type="ECO:0000256" key="3">
    <source>
        <dbReference type="ARBA" id="ARBA00022630"/>
    </source>
</evidence>
<keyword evidence="9" id="KW-1185">Reference proteome</keyword>
<comment type="cofactor">
    <cofactor evidence="1">
        <name>FAD</name>
        <dbReference type="ChEBI" id="CHEBI:57692"/>
    </cofactor>
</comment>
<keyword evidence="6" id="KW-0560">Oxidoreductase</keyword>
<dbReference type="PANTHER" id="PTHR43098:SF3">
    <property type="entry name" value="L-ORNITHINE N(5)-MONOOXYGENASE-RELATED"/>
    <property type="match status" value="1"/>
</dbReference>
<dbReference type="PANTHER" id="PTHR43098">
    <property type="entry name" value="L-ORNITHINE N(5)-MONOOXYGENASE-RELATED"/>
    <property type="match status" value="1"/>
</dbReference>
<proteinExistence type="inferred from homology"/>
<evidence type="ECO:0000256" key="4">
    <source>
        <dbReference type="ARBA" id="ARBA00022827"/>
    </source>
</evidence>
<organism evidence="8 9">
    <name type="scientific">Phialemonium atrogriseum</name>
    <dbReference type="NCBI Taxonomy" id="1093897"/>
    <lineage>
        <taxon>Eukaryota</taxon>
        <taxon>Fungi</taxon>
        <taxon>Dikarya</taxon>
        <taxon>Ascomycota</taxon>
        <taxon>Pezizomycotina</taxon>
        <taxon>Sordariomycetes</taxon>
        <taxon>Sordariomycetidae</taxon>
        <taxon>Cephalothecales</taxon>
        <taxon>Cephalothecaceae</taxon>
        <taxon>Phialemonium</taxon>
    </lineage>
</organism>
<keyword evidence="3" id="KW-0285">Flavoprotein</keyword>
<dbReference type="Pfam" id="PF13450">
    <property type="entry name" value="NAD_binding_8"/>
    <property type="match status" value="1"/>
</dbReference>
<evidence type="ECO:0000313" key="8">
    <source>
        <dbReference type="EMBL" id="KAK1765287.1"/>
    </source>
</evidence>
<name>A0AAJ0BWL1_9PEZI</name>
<evidence type="ECO:0008006" key="10">
    <source>
        <dbReference type="Google" id="ProtNLM"/>
    </source>
</evidence>
<comment type="similarity">
    <text evidence="2">Belongs to the FAD-binding monooxygenase family.</text>
</comment>
<dbReference type="PRINTS" id="PR00411">
    <property type="entry name" value="PNDRDTASEI"/>
</dbReference>
<dbReference type="RefSeq" id="XP_060281500.1">
    <property type="nucleotide sequence ID" value="XM_060431728.1"/>
</dbReference>
<dbReference type="Proteomes" id="UP001244011">
    <property type="component" value="Unassembled WGS sequence"/>
</dbReference>
<evidence type="ECO:0000256" key="6">
    <source>
        <dbReference type="ARBA" id="ARBA00023002"/>
    </source>
</evidence>
<keyword evidence="5" id="KW-0521">NADP</keyword>
<evidence type="ECO:0000256" key="2">
    <source>
        <dbReference type="ARBA" id="ARBA00010139"/>
    </source>
</evidence>
<dbReference type="SUPFAM" id="SSF51905">
    <property type="entry name" value="FAD/NAD(P)-binding domain"/>
    <property type="match status" value="1"/>
</dbReference>
<dbReference type="GO" id="GO:0004497">
    <property type="term" value="F:monooxygenase activity"/>
    <property type="evidence" value="ECO:0007669"/>
    <property type="project" value="UniProtKB-KW"/>
</dbReference>
<dbReference type="InterPro" id="IPR036188">
    <property type="entry name" value="FAD/NAD-bd_sf"/>
</dbReference>
<evidence type="ECO:0000256" key="1">
    <source>
        <dbReference type="ARBA" id="ARBA00001974"/>
    </source>
</evidence>
<reference evidence="8" key="1">
    <citation type="submission" date="2023-06" db="EMBL/GenBank/DDBJ databases">
        <title>Genome-scale phylogeny and comparative genomics of the fungal order Sordariales.</title>
        <authorList>
            <consortium name="Lawrence Berkeley National Laboratory"/>
            <person name="Hensen N."/>
            <person name="Bonometti L."/>
            <person name="Westerberg I."/>
            <person name="Brannstrom I.O."/>
            <person name="Guillou S."/>
            <person name="Cros-Aarteil S."/>
            <person name="Calhoun S."/>
            <person name="Haridas S."/>
            <person name="Kuo A."/>
            <person name="Mondo S."/>
            <person name="Pangilinan J."/>
            <person name="Riley R."/>
            <person name="Labutti K."/>
            <person name="Andreopoulos B."/>
            <person name="Lipzen A."/>
            <person name="Chen C."/>
            <person name="Yanf M."/>
            <person name="Daum C."/>
            <person name="Ng V."/>
            <person name="Clum A."/>
            <person name="Steindorff A."/>
            <person name="Ohm R."/>
            <person name="Martin F."/>
            <person name="Silar P."/>
            <person name="Natvig D."/>
            <person name="Lalanne C."/>
            <person name="Gautier V."/>
            <person name="Ament-Velasquez S.L."/>
            <person name="Kruys A."/>
            <person name="Hutchinson M.I."/>
            <person name="Powell A.J."/>
            <person name="Barry K."/>
            <person name="Miller A.N."/>
            <person name="Grigoriev I.V."/>
            <person name="Debuchy R."/>
            <person name="Gladieux P."/>
            <person name="Thoren M.H."/>
            <person name="Johannesson H."/>
        </authorList>
    </citation>
    <scope>NUCLEOTIDE SEQUENCE</scope>
    <source>
        <strain evidence="8">8032-3</strain>
    </source>
</reference>
<keyword evidence="4" id="KW-0274">FAD</keyword>